<organism evidence="2 3">
    <name type="scientific">Labilibaculum manganireducens</name>
    <dbReference type="NCBI Taxonomy" id="1940525"/>
    <lineage>
        <taxon>Bacteria</taxon>
        <taxon>Pseudomonadati</taxon>
        <taxon>Bacteroidota</taxon>
        <taxon>Bacteroidia</taxon>
        <taxon>Marinilabiliales</taxon>
        <taxon>Marinifilaceae</taxon>
        <taxon>Labilibaculum</taxon>
    </lineage>
</organism>
<dbReference type="AlphaFoldDB" id="A0A2N3I152"/>
<feature type="domain" description="Pyrrolo-quinoline quinone repeat" evidence="1">
    <location>
        <begin position="329"/>
        <end position="408"/>
    </location>
</feature>
<feature type="domain" description="Pyrrolo-quinoline quinone repeat" evidence="1">
    <location>
        <begin position="88"/>
        <end position="272"/>
    </location>
</feature>
<evidence type="ECO:0000313" key="3">
    <source>
        <dbReference type="Proteomes" id="UP000233618"/>
    </source>
</evidence>
<dbReference type="Gene3D" id="2.130.10.10">
    <property type="entry name" value="YVTN repeat-like/Quinoprotein amine dehydrogenase"/>
    <property type="match status" value="2"/>
</dbReference>
<dbReference type="PANTHER" id="PTHR34512">
    <property type="entry name" value="CELL SURFACE PROTEIN"/>
    <property type="match status" value="1"/>
</dbReference>
<dbReference type="EMBL" id="MVDE01000026">
    <property type="protein sequence ID" value="PKQ64042.1"/>
    <property type="molecule type" value="Genomic_DNA"/>
</dbReference>
<dbReference type="PANTHER" id="PTHR34512:SF30">
    <property type="entry name" value="OUTER MEMBRANE PROTEIN ASSEMBLY FACTOR BAMB"/>
    <property type="match status" value="1"/>
</dbReference>
<name>A0A2N3I152_9BACT</name>
<evidence type="ECO:0000313" key="2">
    <source>
        <dbReference type="EMBL" id="PKQ64042.1"/>
    </source>
</evidence>
<dbReference type="InterPro" id="IPR015943">
    <property type="entry name" value="WD40/YVTN_repeat-like_dom_sf"/>
</dbReference>
<dbReference type="SMART" id="SM00564">
    <property type="entry name" value="PQQ"/>
    <property type="match status" value="5"/>
</dbReference>
<dbReference type="InterPro" id="IPR002372">
    <property type="entry name" value="PQQ_rpt_dom"/>
</dbReference>
<keyword evidence="3" id="KW-1185">Reference proteome</keyword>
<evidence type="ECO:0000259" key="1">
    <source>
        <dbReference type="Pfam" id="PF13360"/>
    </source>
</evidence>
<dbReference type="InterPro" id="IPR011047">
    <property type="entry name" value="Quinoprotein_ADH-like_sf"/>
</dbReference>
<gene>
    <name evidence="2" type="ORF">BZG01_15210</name>
</gene>
<reference evidence="2 3" key="1">
    <citation type="journal article" date="2017" name="Front. Microbiol.">
        <title>Labilibaculum manganireducens gen. nov., sp. nov. and Labilibaculum filiforme sp. nov., Novel Bacteroidetes Isolated from Subsurface Sediments of the Baltic Sea.</title>
        <authorList>
            <person name="Vandieken V."/>
            <person name="Marshall I.P."/>
            <person name="Niemann H."/>
            <person name="Engelen B."/>
            <person name="Cypionka H."/>
        </authorList>
    </citation>
    <scope>NUCLEOTIDE SEQUENCE [LARGE SCALE GENOMIC DNA]</scope>
    <source>
        <strain evidence="2 3">59.10-2M</strain>
    </source>
</reference>
<dbReference type="Pfam" id="PF13360">
    <property type="entry name" value="PQQ_2"/>
    <property type="match status" value="2"/>
</dbReference>
<accession>A0A2N3I152</accession>
<protein>
    <recommendedName>
        <fullName evidence="1">Pyrrolo-quinoline quinone repeat domain-containing protein</fullName>
    </recommendedName>
</protein>
<dbReference type="RefSeq" id="WP_101310703.1">
    <property type="nucleotide sequence ID" value="NZ_MVDE01000026.1"/>
</dbReference>
<dbReference type="SUPFAM" id="SSF50998">
    <property type="entry name" value="Quinoprotein alcohol dehydrogenase-like"/>
    <property type="match status" value="2"/>
</dbReference>
<sequence length="410" mass="47505">MSKIKSWSYNMNTLSNTTRRFYLVVTILFCVSLLPAKSQENSNTMLKLIKSHYNLRARVLHVEKVNEARWVFSNNERYVGHFNLSGRTESSNLVLSNDTMFVSKRDTIICFNGKTGEKYWVEKYKNRSNGEMLNTKSNIILTDYRAFKGICKRTGKLVWTTEEYNIRTSKYNKQKDFLFLSKDSTTVGLDAASGEKKWEYKSSMPFYLLMTQNDFLIGKSKDTLLCISINSKKIIWKYKEEYFDSVTACGDNIVVRNRNDSILKLNIENGNILSKEFMKYDRNWIDIILTQKGYVKKRMGQKGISLAGKKLDKPKWTYEFPNNETLNVPINKPIGSDEKNLYISTEQGKLRAINLKNGKMLWEFDTYSHVTSNIVIGDGVLYLVNVTGQVIAIDANLKDGVQKWTNFRDR</sequence>
<proteinExistence type="predicted"/>
<comment type="caution">
    <text evidence="2">The sequence shown here is derived from an EMBL/GenBank/DDBJ whole genome shotgun (WGS) entry which is preliminary data.</text>
</comment>
<dbReference type="Proteomes" id="UP000233618">
    <property type="component" value="Unassembled WGS sequence"/>
</dbReference>
<dbReference type="InterPro" id="IPR018391">
    <property type="entry name" value="PQQ_b-propeller_rpt"/>
</dbReference>